<dbReference type="CDD" id="cd18280">
    <property type="entry name" value="BTB_POZ_BPM_plant"/>
    <property type="match status" value="1"/>
</dbReference>
<reference evidence="5" key="1">
    <citation type="journal article" date="2013" name="Nature">
        <title>Draft genome of the wheat A-genome progenitor Triticum urartu.</title>
        <authorList>
            <person name="Ling H.Q."/>
            <person name="Zhao S."/>
            <person name="Liu D."/>
            <person name="Wang J."/>
            <person name="Sun H."/>
            <person name="Zhang C."/>
            <person name="Fan H."/>
            <person name="Li D."/>
            <person name="Dong L."/>
            <person name="Tao Y."/>
            <person name="Gao C."/>
            <person name="Wu H."/>
            <person name="Li Y."/>
            <person name="Cui Y."/>
            <person name="Guo X."/>
            <person name="Zheng S."/>
            <person name="Wang B."/>
            <person name="Yu K."/>
            <person name="Liang Q."/>
            <person name="Yang W."/>
            <person name="Lou X."/>
            <person name="Chen J."/>
            <person name="Feng M."/>
            <person name="Jian J."/>
            <person name="Zhang X."/>
            <person name="Luo G."/>
            <person name="Jiang Y."/>
            <person name="Liu J."/>
            <person name="Wang Z."/>
            <person name="Sha Y."/>
            <person name="Zhang B."/>
            <person name="Wu H."/>
            <person name="Tang D."/>
            <person name="Shen Q."/>
            <person name="Xue P."/>
            <person name="Zou S."/>
            <person name="Wang X."/>
            <person name="Liu X."/>
            <person name="Wang F."/>
            <person name="Yang Y."/>
            <person name="An X."/>
            <person name="Dong Z."/>
            <person name="Zhang K."/>
            <person name="Zhang X."/>
            <person name="Luo M.C."/>
            <person name="Dvorak J."/>
            <person name="Tong Y."/>
            <person name="Wang J."/>
            <person name="Yang H."/>
            <person name="Li Z."/>
            <person name="Wang D."/>
            <person name="Zhang A."/>
            <person name="Wang J."/>
        </authorList>
    </citation>
    <scope>NUCLEOTIDE SEQUENCE</scope>
    <source>
        <strain evidence="5">cv. G1812</strain>
    </source>
</reference>
<dbReference type="InterPro" id="IPR045005">
    <property type="entry name" value="BPM1-6"/>
</dbReference>
<proteinExistence type="inferred from homology"/>
<dbReference type="PANTHER" id="PTHR26379">
    <property type="entry name" value="BTB/POZ AND MATH DOMAIN-CONTAINING PROTEIN 1"/>
    <property type="match status" value="1"/>
</dbReference>
<dbReference type="EnsemblPlants" id="TuG1812G0700005126.01.T01">
    <property type="protein sequence ID" value="TuG1812G0700005126.01.T01.cds265840"/>
    <property type="gene ID" value="TuG1812G0700005126.01"/>
</dbReference>
<organism evidence="4 5">
    <name type="scientific">Triticum urartu</name>
    <name type="common">Red wild einkorn</name>
    <name type="synonym">Crithodium urartu</name>
    <dbReference type="NCBI Taxonomy" id="4572"/>
    <lineage>
        <taxon>Eukaryota</taxon>
        <taxon>Viridiplantae</taxon>
        <taxon>Streptophyta</taxon>
        <taxon>Embryophyta</taxon>
        <taxon>Tracheophyta</taxon>
        <taxon>Spermatophyta</taxon>
        <taxon>Magnoliopsida</taxon>
        <taxon>Liliopsida</taxon>
        <taxon>Poales</taxon>
        <taxon>Poaceae</taxon>
        <taxon>BOP clade</taxon>
        <taxon>Pooideae</taxon>
        <taxon>Triticodae</taxon>
        <taxon>Triticeae</taxon>
        <taxon>Triticinae</taxon>
        <taxon>Triticum</taxon>
    </lineage>
</organism>
<sequence>MDNAPKTVTSFVRSVQLVKVDGFSLTWSMGKDGHIKSRWSFDGYDWEIRVYPDWSSAVLVELAFLSEPRRASVKRAFLRKARRPSVRVVLGCRLVDPTGKLEPSMEVNEQGVFRRPKECITKVLINRSSLASSGYIRGNSFTVQCTIDVLKEVPATDPIKEVPVPSSNLHQHLAELLQSKTGADVTFLVSGKSFTAHKNILAARSPVFMAEFFGDMKEKCAGHVEIKDMQAVVFKALLHFIYTDTVPEFDETGKEVMVLAQHLLAAADRYRLDRLKVICESELSGGISVDTAATSLALAEQHNCPQLKAKCVQFIIRNREVLDAVLATEGYKYLAASYPAVLSDLLKSSLSVGESTSTDAYS</sequence>
<dbReference type="InterPro" id="IPR056423">
    <property type="entry name" value="BACK_BPM_SPOP"/>
</dbReference>
<name>A0A8R7V7Y8_TRIUA</name>
<accession>A0A8R7V7Y8</accession>
<dbReference type="GO" id="GO:0016567">
    <property type="term" value="P:protein ubiquitination"/>
    <property type="evidence" value="ECO:0007669"/>
    <property type="project" value="InterPro"/>
</dbReference>
<dbReference type="InterPro" id="IPR002083">
    <property type="entry name" value="MATH/TRAF_dom"/>
</dbReference>
<dbReference type="Gene3D" id="2.60.210.10">
    <property type="entry name" value="Apoptosis, Tumor Necrosis Factor Receptor Associated Protein 2, Chain A"/>
    <property type="match status" value="1"/>
</dbReference>
<dbReference type="FunFam" id="3.30.710.10:FF:000159">
    <property type="entry name" value="Speckle-type POZ protein B"/>
    <property type="match status" value="1"/>
</dbReference>
<dbReference type="OrthoDB" id="6359816at2759"/>
<gene>
    <name evidence="4" type="primary">LOC125523108</name>
</gene>
<dbReference type="InterPro" id="IPR008974">
    <property type="entry name" value="TRAF-like"/>
</dbReference>
<evidence type="ECO:0000256" key="1">
    <source>
        <dbReference type="ARBA" id="ARBA00004906"/>
    </source>
</evidence>
<evidence type="ECO:0000256" key="2">
    <source>
        <dbReference type="ARBA" id="ARBA00010846"/>
    </source>
</evidence>
<dbReference type="GeneID" id="125523108"/>
<dbReference type="Gene3D" id="1.25.40.420">
    <property type="match status" value="1"/>
</dbReference>
<dbReference type="Gene3D" id="3.30.710.10">
    <property type="entry name" value="Potassium Channel Kv1.1, Chain A"/>
    <property type="match status" value="1"/>
</dbReference>
<dbReference type="SUPFAM" id="SSF54695">
    <property type="entry name" value="POZ domain"/>
    <property type="match status" value="1"/>
</dbReference>
<dbReference type="Gramene" id="TuG1812G0700005126.01.T01">
    <property type="protein sequence ID" value="TuG1812G0700005126.01.T01.cds265840"/>
    <property type="gene ID" value="TuG1812G0700005126.01"/>
</dbReference>
<dbReference type="PANTHER" id="PTHR26379:SF489">
    <property type="entry name" value="BTB DOMAIN-CONTAINING PROTEIN"/>
    <property type="match status" value="1"/>
</dbReference>
<dbReference type="InterPro" id="IPR000210">
    <property type="entry name" value="BTB/POZ_dom"/>
</dbReference>
<dbReference type="SUPFAM" id="SSF49599">
    <property type="entry name" value="TRAF domain-like"/>
    <property type="match status" value="1"/>
</dbReference>
<dbReference type="Proteomes" id="UP000015106">
    <property type="component" value="Chromosome 7"/>
</dbReference>
<reference evidence="4" key="2">
    <citation type="submission" date="2018-03" db="EMBL/GenBank/DDBJ databases">
        <title>The Triticum urartu genome reveals the dynamic nature of wheat genome evolution.</title>
        <authorList>
            <person name="Ling H."/>
            <person name="Ma B."/>
            <person name="Shi X."/>
            <person name="Liu H."/>
            <person name="Dong L."/>
            <person name="Sun H."/>
            <person name="Cao Y."/>
            <person name="Gao Q."/>
            <person name="Zheng S."/>
            <person name="Li Y."/>
            <person name="Yu Y."/>
            <person name="Du H."/>
            <person name="Qi M."/>
            <person name="Li Y."/>
            <person name="Yu H."/>
            <person name="Cui Y."/>
            <person name="Wang N."/>
            <person name="Chen C."/>
            <person name="Wu H."/>
            <person name="Zhao Y."/>
            <person name="Zhang J."/>
            <person name="Li Y."/>
            <person name="Zhou W."/>
            <person name="Zhang B."/>
            <person name="Hu W."/>
            <person name="Eijk M."/>
            <person name="Tang J."/>
            <person name="Witsenboer H."/>
            <person name="Zhao S."/>
            <person name="Li Z."/>
            <person name="Zhang A."/>
            <person name="Wang D."/>
            <person name="Liang C."/>
        </authorList>
    </citation>
    <scope>NUCLEOTIDE SEQUENCE [LARGE SCALE GENOMIC DNA]</scope>
    <source>
        <strain evidence="4">cv. G1812</strain>
    </source>
</reference>
<dbReference type="PROSITE" id="PS50097">
    <property type="entry name" value="BTB"/>
    <property type="match status" value="1"/>
</dbReference>
<keyword evidence="5" id="KW-1185">Reference proteome</keyword>
<reference evidence="4" key="3">
    <citation type="submission" date="2022-06" db="UniProtKB">
        <authorList>
            <consortium name="EnsemblPlants"/>
        </authorList>
    </citation>
    <scope>IDENTIFICATION</scope>
</reference>
<dbReference type="Pfam" id="PF00651">
    <property type="entry name" value="BTB"/>
    <property type="match status" value="1"/>
</dbReference>
<comment type="pathway">
    <text evidence="1">Protein modification; protein ubiquitination.</text>
</comment>
<dbReference type="AlphaFoldDB" id="A0A8R7V7Y8"/>
<evidence type="ECO:0000259" key="3">
    <source>
        <dbReference type="PROSITE" id="PS50097"/>
    </source>
</evidence>
<comment type="similarity">
    <text evidence="2">Belongs to the Tdpoz family.</text>
</comment>
<evidence type="ECO:0000313" key="5">
    <source>
        <dbReference type="Proteomes" id="UP000015106"/>
    </source>
</evidence>
<feature type="domain" description="BTB" evidence="3">
    <location>
        <begin position="183"/>
        <end position="250"/>
    </location>
</feature>
<dbReference type="SMART" id="SM00225">
    <property type="entry name" value="BTB"/>
    <property type="match status" value="1"/>
</dbReference>
<dbReference type="CDD" id="cd00121">
    <property type="entry name" value="MATH"/>
    <property type="match status" value="1"/>
</dbReference>
<protein>
    <recommendedName>
        <fullName evidence="3">BTB domain-containing protein</fullName>
    </recommendedName>
</protein>
<evidence type="ECO:0000313" key="4">
    <source>
        <dbReference type="EnsemblPlants" id="TuG1812G0700005126.01.T01.cds265840"/>
    </source>
</evidence>
<dbReference type="Pfam" id="PF24570">
    <property type="entry name" value="BACK_BPM_SPOP"/>
    <property type="match status" value="1"/>
</dbReference>
<dbReference type="RefSeq" id="XP_048544116.1">
    <property type="nucleotide sequence ID" value="XM_048688159.1"/>
</dbReference>
<dbReference type="InterPro" id="IPR011333">
    <property type="entry name" value="SKP1/BTB/POZ_sf"/>
</dbReference>
<dbReference type="KEGG" id="tua:125523108"/>